<evidence type="ECO:0000256" key="1">
    <source>
        <dbReference type="ARBA" id="ARBA00000012"/>
    </source>
</evidence>
<evidence type="ECO:0000256" key="7">
    <source>
        <dbReference type="ARBA" id="ARBA00022842"/>
    </source>
</evidence>
<dbReference type="InterPro" id="IPR011005">
    <property type="entry name" value="Dihydropteroate_synth-like_sf"/>
</dbReference>
<dbReference type="EC" id="2.5.1.15" evidence="4"/>
<dbReference type="PANTHER" id="PTHR20941:SF1">
    <property type="entry name" value="FOLIC ACID SYNTHESIS PROTEIN FOL1"/>
    <property type="match status" value="1"/>
</dbReference>
<keyword evidence="8" id="KW-0289">Folate biosynthesis</keyword>
<dbReference type="InterPro" id="IPR045031">
    <property type="entry name" value="DHP_synth-like"/>
</dbReference>
<dbReference type="KEGG" id="cbae:COR50_16175"/>
<dbReference type="PROSITE" id="PS50972">
    <property type="entry name" value="PTERIN_BINDING"/>
    <property type="match status" value="1"/>
</dbReference>
<dbReference type="EMBL" id="CP023777">
    <property type="protein sequence ID" value="ATL48575.1"/>
    <property type="molecule type" value="Genomic_DNA"/>
</dbReference>
<comment type="pathway">
    <text evidence="3">Cofactor biosynthesis; tetrahydrofolate biosynthesis; 7,8-dihydrofolate from 2-amino-4-hydroxy-6-hydroxymethyl-7,8-dihydropteridine diphosphate and 4-aminobenzoate: step 1/2.</text>
</comment>
<keyword evidence="7" id="KW-0460">Magnesium</keyword>
<evidence type="ECO:0000313" key="10">
    <source>
        <dbReference type="EMBL" id="ATL48575.1"/>
    </source>
</evidence>
<dbReference type="Gene3D" id="3.20.20.20">
    <property type="entry name" value="Dihydropteroate synthase-like"/>
    <property type="match status" value="1"/>
</dbReference>
<dbReference type="GO" id="GO:0046654">
    <property type="term" value="P:tetrahydrofolate biosynthetic process"/>
    <property type="evidence" value="ECO:0007669"/>
    <property type="project" value="TreeGrafter"/>
</dbReference>
<proteinExistence type="predicted"/>
<protein>
    <recommendedName>
        <fullName evidence="4">dihydropteroate synthase</fullName>
        <ecNumber evidence="4">2.5.1.15</ecNumber>
    </recommendedName>
</protein>
<dbReference type="Proteomes" id="UP000220133">
    <property type="component" value="Chromosome"/>
</dbReference>
<keyword evidence="6" id="KW-0479">Metal-binding</keyword>
<dbReference type="InterPro" id="IPR006390">
    <property type="entry name" value="DHP_synth_dom"/>
</dbReference>
<dbReference type="SUPFAM" id="SSF51717">
    <property type="entry name" value="Dihydropteroate synthetase-like"/>
    <property type="match status" value="1"/>
</dbReference>
<dbReference type="GO" id="GO:0005829">
    <property type="term" value="C:cytosol"/>
    <property type="evidence" value="ECO:0007669"/>
    <property type="project" value="TreeGrafter"/>
</dbReference>
<name>A0A291QXA7_9BACT</name>
<evidence type="ECO:0000256" key="5">
    <source>
        <dbReference type="ARBA" id="ARBA00022679"/>
    </source>
</evidence>
<dbReference type="PANTHER" id="PTHR20941">
    <property type="entry name" value="FOLATE SYNTHESIS PROTEINS"/>
    <property type="match status" value="1"/>
</dbReference>
<evidence type="ECO:0000256" key="2">
    <source>
        <dbReference type="ARBA" id="ARBA00001946"/>
    </source>
</evidence>
<dbReference type="RefSeq" id="WP_098194948.1">
    <property type="nucleotide sequence ID" value="NZ_CP023777.1"/>
</dbReference>
<evidence type="ECO:0000313" key="11">
    <source>
        <dbReference type="Proteomes" id="UP000220133"/>
    </source>
</evidence>
<dbReference type="AlphaFoldDB" id="A0A291QXA7"/>
<dbReference type="GO" id="GO:0004156">
    <property type="term" value="F:dihydropteroate synthase activity"/>
    <property type="evidence" value="ECO:0007669"/>
    <property type="project" value="UniProtKB-EC"/>
</dbReference>
<organism evidence="10 11">
    <name type="scientific">Chitinophaga caeni</name>
    <dbReference type="NCBI Taxonomy" id="2029983"/>
    <lineage>
        <taxon>Bacteria</taxon>
        <taxon>Pseudomonadati</taxon>
        <taxon>Bacteroidota</taxon>
        <taxon>Chitinophagia</taxon>
        <taxon>Chitinophagales</taxon>
        <taxon>Chitinophagaceae</taxon>
        <taxon>Chitinophaga</taxon>
    </lineage>
</organism>
<reference evidence="10 11" key="1">
    <citation type="submission" date="2017-10" db="EMBL/GenBank/DDBJ databases">
        <title>Paenichitinophaga pekingensis gen. nov., sp. nov., isolated from activated sludge.</title>
        <authorList>
            <person name="Jin D."/>
            <person name="Kong X."/>
            <person name="Deng Y."/>
            <person name="Bai Z."/>
        </authorList>
    </citation>
    <scope>NUCLEOTIDE SEQUENCE [LARGE SCALE GENOMIC DNA]</scope>
    <source>
        <strain evidence="10 11">13</strain>
    </source>
</reference>
<feature type="domain" description="Pterin-binding" evidence="9">
    <location>
        <begin position="26"/>
        <end position="278"/>
    </location>
</feature>
<dbReference type="GO" id="GO:0046656">
    <property type="term" value="P:folic acid biosynthetic process"/>
    <property type="evidence" value="ECO:0007669"/>
    <property type="project" value="UniProtKB-KW"/>
</dbReference>
<comment type="cofactor">
    <cofactor evidence="2">
        <name>Mg(2+)</name>
        <dbReference type="ChEBI" id="CHEBI:18420"/>
    </cofactor>
</comment>
<dbReference type="Pfam" id="PF00809">
    <property type="entry name" value="Pterin_bind"/>
    <property type="match status" value="1"/>
</dbReference>
<comment type="catalytic activity">
    <reaction evidence="1">
        <text>(7,8-dihydropterin-6-yl)methyl diphosphate + 4-aminobenzoate = 7,8-dihydropteroate + diphosphate</text>
        <dbReference type="Rhea" id="RHEA:19949"/>
        <dbReference type="ChEBI" id="CHEBI:17836"/>
        <dbReference type="ChEBI" id="CHEBI:17839"/>
        <dbReference type="ChEBI" id="CHEBI:33019"/>
        <dbReference type="ChEBI" id="CHEBI:72950"/>
        <dbReference type="EC" id="2.5.1.15"/>
    </reaction>
</comment>
<evidence type="ECO:0000256" key="6">
    <source>
        <dbReference type="ARBA" id="ARBA00022723"/>
    </source>
</evidence>
<evidence type="ECO:0000259" key="9">
    <source>
        <dbReference type="PROSITE" id="PS50972"/>
    </source>
</evidence>
<dbReference type="OrthoDB" id="9811744at2"/>
<dbReference type="PROSITE" id="PS00793">
    <property type="entry name" value="DHPS_2"/>
    <property type="match status" value="1"/>
</dbReference>
<keyword evidence="11" id="KW-1185">Reference proteome</keyword>
<evidence type="ECO:0000256" key="4">
    <source>
        <dbReference type="ARBA" id="ARBA00012458"/>
    </source>
</evidence>
<sequence length="291" mass="32047">MSFKNTLLHKDFSINCKGKLLSLAEPLVMGIINLTDDSFYEGARSRHWHLVNEQAGKMLEEGATMIDLGAQSTRPGSSIVGEDEEIERLLPAIHNILHHHPEAIISIDTYYAKVAEKAILAGASIINDISAGDMDAGMIETVAGLQVPYIAMHMQGTPQTMQIDPQYNHVALDVLDYCAQKLDVCRKAGIKDVIIDPGFGFGKTLYHNYSLLQHLENFKILDAPVLVGVSRKSMICKLLEITPPQALNGTTVLHTLALQKGAHILRVHDVKAAMEVIRITQFMNAMDKAPM</sequence>
<accession>A0A291QXA7</accession>
<gene>
    <name evidence="10" type="primary">folP</name>
    <name evidence="10" type="ORF">COR50_16175</name>
</gene>
<keyword evidence="5" id="KW-0808">Transferase</keyword>
<dbReference type="GO" id="GO:0046872">
    <property type="term" value="F:metal ion binding"/>
    <property type="evidence" value="ECO:0007669"/>
    <property type="project" value="UniProtKB-KW"/>
</dbReference>
<dbReference type="CDD" id="cd00739">
    <property type="entry name" value="DHPS"/>
    <property type="match status" value="1"/>
</dbReference>
<dbReference type="NCBIfam" id="TIGR01496">
    <property type="entry name" value="DHPS"/>
    <property type="match status" value="1"/>
</dbReference>
<evidence type="ECO:0000256" key="3">
    <source>
        <dbReference type="ARBA" id="ARBA00004763"/>
    </source>
</evidence>
<evidence type="ECO:0000256" key="8">
    <source>
        <dbReference type="ARBA" id="ARBA00022909"/>
    </source>
</evidence>
<dbReference type="InterPro" id="IPR000489">
    <property type="entry name" value="Pterin-binding_dom"/>
</dbReference>